<accession>A0ABU4G901</accession>
<proteinExistence type="predicted"/>
<dbReference type="PROSITE" id="PS51186">
    <property type="entry name" value="GNAT"/>
    <property type="match status" value="1"/>
</dbReference>
<dbReference type="CDD" id="cd04301">
    <property type="entry name" value="NAT_SF"/>
    <property type="match status" value="1"/>
</dbReference>
<dbReference type="Gene3D" id="3.40.630.30">
    <property type="match status" value="1"/>
</dbReference>
<dbReference type="InterPro" id="IPR016181">
    <property type="entry name" value="Acyl_CoA_acyltransferase"/>
</dbReference>
<name>A0ABU4G901_9BACL</name>
<feature type="domain" description="N-acetyltransferase" evidence="1">
    <location>
        <begin position="4"/>
        <end position="171"/>
    </location>
</feature>
<gene>
    <name evidence="2" type="ORF">QT711_06400</name>
</gene>
<dbReference type="Proteomes" id="UP001282284">
    <property type="component" value="Unassembled WGS sequence"/>
</dbReference>
<evidence type="ECO:0000313" key="2">
    <source>
        <dbReference type="EMBL" id="MDW0112810.1"/>
    </source>
</evidence>
<dbReference type="InterPro" id="IPR000182">
    <property type="entry name" value="GNAT_dom"/>
</dbReference>
<comment type="caution">
    <text evidence="2">The sequence shown here is derived from an EMBL/GenBank/DDBJ whole genome shotgun (WGS) entry which is preliminary data.</text>
</comment>
<dbReference type="RefSeq" id="WP_317942744.1">
    <property type="nucleotide sequence ID" value="NZ_JAUBDI010000004.1"/>
</dbReference>
<evidence type="ECO:0000259" key="1">
    <source>
        <dbReference type="PROSITE" id="PS51186"/>
    </source>
</evidence>
<reference evidence="2 3" key="1">
    <citation type="submission" date="2023-06" db="EMBL/GenBank/DDBJ databases">
        <title>Sporosarcina sp. nov., isolated from Korean traditional fermented seafood 'Jeotgal'.</title>
        <authorList>
            <person name="Yang A.I."/>
            <person name="Shin N.-R."/>
        </authorList>
    </citation>
    <scope>NUCLEOTIDE SEQUENCE [LARGE SCALE GENOMIC DNA]</scope>
    <source>
        <strain evidence="2 3">KCTC13119</strain>
    </source>
</reference>
<dbReference type="SUPFAM" id="SSF55729">
    <property type="entry name" value="Acyl-CoA N-acyltransferases (Nat)"/>
    <property type="match status" value="1"/>
</dbReference>
<organism evidence="2 3">
    <name type="scientific">Sporosarcina saromensis</name>
    <dbReference type="NCBI Taxonomy" id="359365"/>
    <lineage>
        <taxon>Bacteria</taxon>
        <taxon>Bacillati</taxon>
        <taxon>Bacillota</taxon>
        <taxon>Bacilli</taxon>
        <taxon>Bacillales</taxon>
        <taxon>Caryophanaceae</taxon>
        <taxon>Sporosarcina</taxon>
    </lineage>
</organism>
<evidence type="ECO:0000313" key="3">
    <source>
        <dbReference type="Proteomes" id="UP001282284"/>
    </source>
</evidence>
<dbReference type="EMBL" id="JAUBDI010000004">
    <property type="protein sequence ID" value="MDW0112810.1"/>
    <property type="molecule type" value="Genomic_DNA"/>
</dbReference>
<dbReference type="Pfam" id="PF00583">
    <property type="entry name" value="Acetyltransf_1"/>
    <property type="match status" value="1"/>
</dbReference>
<protein>
    <submittedName>
        <fullName evidence="2">GNAT family N-acetyltransferase</fullName>
    </submittedName>
</protein>
<sequence>MTELSIRKAEIHEAKHLSHLLSMCQWFTYEDLYSSAYIERLILKYYNVERIKQEITTTDRSWHGYVIAESRGKIVGAIGGGMIDETTGEIYVFYVDPKERGLGVGTRLLNFYTKLQKHLYGASEQKVAVAKGNKYGIPFYESRGFTFSHEDLAYGASEEEHDISLIYKRKI</sequence>
<keyword evidence="3" id="KW-1185">Reference proteome</keyword>